<dbReference type="GeneID" id="27328882"/>
<dbReference type="InterPro" id="IPR000073">
    <property type="entry name" value="AB_hydrolase_1"/>
</dbReference>
<dbReference type="VEuPathDB" id="FungiDB:PV08_01799"/>
<evidence type="ECO:0000313" key="3">
    <source>
        <dbReference type="Proteomes" id="UP000053328"/>
    </source>
</evidence>
<dbReference type="RefSeq" id="XP_016241435.1">
    <property type="nucleotide sequence ID" value="XM_016376159.1"/>
</dbReference>
<protein>
    <recommendedName>
        <fullName evidence="1">AB hydrolase-1 domain-containing protein</fullName>
    </recommendedName>
</protein>
<name>A0A0D2CCJ2_9EURO</name>
<reference evidence="2 3" key="1">
    <citation type="submission" date="2015-01" db="EMBL/GenBank/DDBJ databases">
        <title>The Genome Sequence of Exophiala spinifera CBS89968.</title>
        <authorList>
            <consortium name="The Broad Institute Genomics Platform"/>
            <person name="Cuomo C."/>
            <person name="de Hoog S."/>
            <person name="Gorbushina A."/>
            <person name="Stielow B."/>
            <person name="Teixiera M."/>
            <person name="Abouelleil A."/>
            <person name="Chapman S.B."/>
            <person name="Priest M."/>
            <person name="Young S.K."/>
            <person name="Wortman J."/>
            <person name="Nusbaum C."/>
            <person name="Birren B."/>
        </authorList>
    </citation>
    <scope>NUCLEOTIDE SEQUENCE [LARGE SCALE GENOMIC DNA]</scope>
    <source>
        <strain evidence="2 3">CBS 89968</strain>
    </source>
</reference>
<organism evidence="2 3">
    <name type="scientific">Exophiala spinifera</name>
    <dbReference type="NCBI Taxonomy" id="91928"/>
    <lineage>
        <taxon>Eukaryota</taxon>
        <taxon>Fungi</taxon>
        <taxon>Dikarya</taxon>
        <taxon>Ascomycota</taxon>
        <taxon>Pezizomycotina</taxon>
        <taxon>Eurotiomycetes</taxon>
        <taxon>Chaetothyriomycetidae</taxon>
        <taxon>Chaetothyriales</taxon>
        <taxon>Herpotrichiellaceae</taxon>
        <taxon>Exophiala</taxon>
    </lineage>
</organism>
<evidence type="ECO:0000259" key="1">
    <source>
        <dbReference type="Pfam" id="PF00561"/>
    </source>
</evidence>
<gene>
    <name evidence="2" type="ORF">PV08_01799</name>
</gene>
<evidence type="ECO:0000313" key="2">
    <source>
        <dbReference type="EMBL" id="KIW21219.1"/>
    </source>
</evidence>
<dbReference type="EMBL" id="KN847492">
    <property type="protein sequence ID" value="KIW21219.1"/>
    <property type="molecule type" value="Genomic_DNA"/>
</dbReference>
<sequence length="247" mass="27899">MGDSDKPTDPQLYNFKDHSADLQEILDRESVGRVVVVGHDAGAVAAQRFYLFQPKNVVGMILLNVAYKHPSYQPFDLPKLIQLMRQLFGYDAWAYWDYTSSDRAAGIINKNPVLMYEALHGDRPDWMKTVLGNFGALEAYTKGEMERVPVKAYAKPGQEEWVEHNVQSKVENEIPPERLKMNFPVMFIACTDDAACRAEMMKPAVAAGLLPDLETNWLNCGHWSPLERPGEISGMIISYMSRHFSAA</sequence>
<dbReference type="STRING" id="91928.A0A0D2CCJ2"/>
<dbReference type="Proteomes" id="UP000053328">
    <property type="component" value="Unassembled WGS sequence"/>
</dbReference>
<dbReference type="PANTHER" id="PTHR43329">
    <property type="entry name" value="EPOXIDE HYDROLASE"/>
    <property type="match status" value="1"/>
</dbReference>
<dbReference type="OrthoDB" id="284184at2759"/>
<dbReference type="HOGENOM" id="CLU_020336_7_0_1"/>
<proteinExistence type="predicted"/>
<dbReference type="InterPro" id="IPR029058">
    <property type="entry name" value="AB_hydrolase_fold"/>
</dbReference>
<feature type="domain" description="AB hydrolase-1" evidence="1">
    <location>
        <begin position="2"/>
        <end position="229"/>
    </location>
</feature>
<dbReference type="SUPFAM" id="SSF53474">
    <property type="entry name" value="alpha/beta-Hydrolases"/>
    <property type="match status" value="1"/>
</dbReference>
<keyword evidence="3" id="KW-1185">Reference proteome</keyword>
<dbReference type="Pfam" id="PF00561">
    <property type="entry name" value="Abhydrolase_1"/>
    <property type="match status" value="1"/>
</dbReference>
<dbReference type="Gene3D" id="3.40.50.1820">
    <property type="entry name" value="alpha/beta hydrolase"/>
    <property type="match status" value="1"/>
</dbReference>
<accession>A0A0D2CCJ2</accession>
<dbReference type="AlphaFoldDB" id="A0A0D2CCJ2"/>